<evidence type="ECO:0000256" key="3">
    <source>
        <dbReference type="SAM" id="SignalP"/>
    </source>
</evidence>
<dbReference type="SUPFAM" id="SSF52317">
    <property type="entry name" value="Class I glutamine amidotransferase-like"/>
    <property type="match status" value="1"/>
</dbReference>
<dbReference type="Proteomes" id="UP000509510">
    <property type="component" value="Chromosome I"/>
</dbReference>
<name>A0A7H8QHA6_TALRU</name>
<feature type="signal peptide" evidence="3">
    <location>
        <begin position="1"/>
        <end position="15"/>
    </location>
</feature>
<accession>A0A7H8QHA6</accession>
<evidence type="ECO:0000313" key="6">
    <source>
        <dbReference type="Proteomes" id="UP000509510"/>
    </source>
</evidence>
<feature type="domain" description="Biotin-protein ligase N-terminal" evidence="4">
    <location>
        <begin position="26"/>
        <end position="124"/>
    </location>
</feature>
<sequence>MRSAGLFLLFGTVMAIPDSHSGPKALIYRGPAACDGCPESVAALLQSSASKFAIEYAGPNEKIDINADSLSKVDLFVQPGGGDLEPGWKHTKKYKKAIREYVAQGGRYAGFCLGAYLAGPHLGYDLLPPGSSIADEMDQPGAQVKNTTDTVIQVDWNFQTGTKKGQKQDGRWLYFQDGAVVKLSESAKADALVLGRFSSNGDIAASVTSFEKGWVGLVGPHPEADESWYQLVNVTNPDGVNFDIGHDFVESIMAQRKDHMVSVWGSRAPNNQSRAEEGDRRSDEQEDSSVARESREADEHTRLLPRSNGDGYLSPDDPAVSPYNLWNVRALRFFSTLFLAISFVWWVLLFVSIFVSPPGMHNRGSGFTDFSYTTLTVGNLIIGLLFFALPSQPMLIWNGVLAVLLVSDMILVLAVPRLRLEEGWVGIASVVWAAFIALYNMAQVYSVEKGKEQEEERLTGRVETRRTLLQWLAVLAETVVLGIIALVAILLTATLILRARDASLQAPGRKYLVNNEKYEVHLACIGNETTTTSINEKKPPTILVEAGERPSEHSLQPFIHNAYANGTIPRYCYWDRPGIAWSDNAPSPHSAGMSADVLSEVLALAGEEGPWIIVTAGIGSIYSRIFASRHMHDVTGLLLIDPTHEDRLHGDIGNPGHGFALWGRGIISPLGLDRLAGVIFKGRTREDRTYGQVAYQGGRFIKAKLQENLVAASITASEIASAKNIQTPETPLVVVSSGVEVGRSESWAKQQQSLTGITDHLVSWDIVKGAPHEVWQTFEGRTVLEKRLKKLVKQ</sequence>
<feature type="chain" id="PRO_5028807610" description="Biotin-protein ligase N-terminal domain-containing protein" evidence="3">
    <location>
        <begin position="16"/>
        <end position="794"/>
    </location>
</feature>
<keyword evidence="2" id="KW-0472">Membrane</keyword>
<feature type="transmembrane region" description="Helical" evidence="2">
    <location>
        <begin position="333"/>
        <end position="355"/>
    </location>
</feature>
<protein>
    <recommendedName>
        <fullName evidence="4">Biotin-protein ligase N-terminal domain-containing protein</fullName>
    </recommendedName>
</protein>
<keyword evidence="2" id="KW-0812">Transmembrane</keyword>
<dbReference type="Pfam" id="PF09825">
    <property type="entry name" value="BPL_N"/>
    <property type="match status" value="1"/>
</dbReference>
<keyword evidence="2" id="KW-1133">Transmembrane helix</keyword>
<feature type="transmembrane region" description="Helical" evidence="2">
    <location>
        <begin position="471"/>
        <end position="497"/>
    </location>
</feature>
<keyword evidence="3" id="KW-0732">Signal</keyword>
<reference evidence="6" key="1">
    <citation type="submission" date="2020-06" db="EMBL/GenBank/DDBJ databases">
        <title>A chromosome-scale genome assembly of Talaromyces rugulosus W13939.</title>
        <authorList>
            <person name="Wang B."/>
            <person name="Guo L."/>
            <person name="Ye K."/>
            <person name="Wang L."/>
        </authorList>
    </citation>
    <scope>NUCLEOTIDE SEQUENCE [LARGE SCALE GENOMIC DNA]</scope>
    <source>
        <strain evidence="6">W13939</strain>
    </source>
</reference>
<dbReference type="SUPFAM" id="SSF53474">
    <property type="entry name" value="alpha/beta-Hydrolases"/>
    <property type="match status" value="1"/>
</dbReference>
<dbReference type="GeneID" id="55987851"/>
<dbReference type="OrthoDB" id="164921at2759"/>
<evidence type="ECO:0000256" key="2">
    <source>
        <dbReference type="SAM" id="Phobius"/>
    </source>
</evidence>
<gene>
    <name evidence="5" type="ORF">TRUGW13939_00336</name>
</gene>
<dbReference type="InterPro" id="IPR019197">
    <property type="entry name" value="Biotin-prot_ligase_N"/>
</dbReference>
<feature type="transmembrane region" description="Helical" evidence="2">
    <location>
        <begin position="367"/>
        <end position="389"/>
    </location>
</feature>
<feature type="region of interest" description="Disordered" evidence="1">
    <location>
        <begin position="263"/>
        <end position="310"/>
    </location>
</feature>
<dbReference type="EMBL" id="CP055898">
    <property type="protein sequence ID" value="QKX53260.1"/>
    <property type="molecule type" value="Genomic_DNA"/>
</dbReference>
<dbReference type="Pfam" id="PF10329">
    <property type="entry name" value="DUF2417"/>
    <property type="match status" value="1"/>
</dbReference>
<keyword evidence="6" id="KW-1185">Reference proteome</keyword>
<dbReference type="InterPro" id="IPR029062">
    <property type="entry name" value="Class_I_gatase-like"/>
</dbReference>
<dbReference type="AlphaFoldDB" id="A0A7H8QHA6"/>
<feature type="transmembrane region" description="Helical" evidence="2">
    <location>
        <begin position="395"/>
        <end position="416"/>
    </location>
</feature>
<dbReference type="InterPro" id="IPR019431">
    <property type="entry name" value="DUF2417"/>
</dbReference>
<feature type="transmembrane region" description="Helical" evidence="2">
    <location>
        <begin position="423"/>
        <end position="442"/>
    </location>
</feature>
<evidence type="ECO:0000256" key="1">
    <source>
        <dbReference type="SAM" id="MobiDB-lite"/>
    </source>
</evidence>
<dbReference type="InterPro" id="IPR029058">
    <property type="entry name" value="AB_hydrolase_fold"/>
</dbReference>
<dbReference type="Gene3D" id="3.40.50.1820">
    <property type="entry name" value="alpha/beta hydrolase"/>
    <property type="match status" value="1"/>
</dbReference>
<evidence type="ECO:0000259" key="4">
    <source>
        <dbReference type="Pfam" id="PF09825"/>
    </source>
</evidence>
<evidence type="ECO:0000313" key="5">
    <source>
        <dbReference type="EMBL" id="QKX53260.1"/>
    </source>
</evidence>
<organism evidence="5 6">
    <name type="scientific">Talaromyces rugulosus</name>
    <name type="common">Penicillium rugulosum</name>
    <dbReference type="NCBI Taxonomy" id="121627"/>
    <lineage>
        <taxon>Eukaryota</taxon>
        <taxon>Fungi</taxon>
        <taxon>Dikarya</taxon>
        <taxon>Ascomycota</taxon>
        <taxon>Pezizomycotina</taxon>
        <taxon>Eurotiomycetes</taxon>
        <taxon>Eurotiomycetidae</taxon>
        <taxon>Eurotiales</taxon>
        <taxon>Trichocomaceae</taxon>
        <taxon>Talaromyces</taxon>
        <taxon>Talaromyces sect. Islandici</taxon>
    </lineage>
</organism>
<dbReference type="Gene3D" id="3.40.50.880">
    <property type="match status" value="1"/>
</dbReference>
<proteinExistence type="predicted"/>
<dbReference type="RefSeq" id="XP_035339439.1">
    <property type="nucleotide sequence ID" value="XM_035483546.1"/>
</dbReference>
<dbReference type="KEGG" id="trg:TRUGW13939_00336"/>
<dbReference type="CDD" id="cd03144">
    <property type="entry name" value="GATase1_ScBLP_like"/>
    <property type="match status" value="1"/>
</dbReference>
<feature type="compositionally biased region" description="Basic and acidic residues" evidence="1">
    <location>
        <begin position="274"/>
        <end position="302"/>
    </location>
</feature>